<dbReference type="InterPro" id="IPR001498">
    <property type="entry name" value="Impact_N"/>
</dbReference>
<dbReference type="EMBL" id="MN577569">
    <property type="protein sequence ID" value="QGT50359.1"/>
    <property type="molecule type" value="Genomic_DNA"/>
</dbReference>
<accession>A0A650EKW0</accession>
<dbReference type="GO" id="GO:0006446">
    <property type="term" value="P:regulation of translational initiation"/>
    <property type="evidence" value="ECO:0007669"/>
    <property type="project" value="TreeGrafter"/>
</dbReference>
<dbReference type="AlphaFoldDB" id="A0A650EKW0"/>
<evidence type="ECO:0000313" key="3">
    <source>
        <dbReference type="EMBL" id="QGT50359.1"/>
    </source>
</evidence>
<gene>
    <name evidence="3" type="ORF">Helico5904_0310</name>
</gene>
<feature type="domain" description="Impact N-terminal" evidence="2">
    <location>
        <begin position="19"/>
        <end position="123"/>
    </location>
</feature>
<name>A0A650EKW0_9HELI</name>
<dbReference type="PANTHER" id="PTHR16301">
    <property type="entry name" value="IMPACT-RELATED"/>
    <property type="match status" value="1"/>
</dbReference>
<evidence type="ECO:0000256" key="1">
    <source>
        <dbReference type="ARBA" id="ARBA00007665"/>
    </source>
</evidence>
<sequence>MNDQLAQVNGEAKGSYEIKGSHFLSFLVSYESFAQTLKILRENHPKAVHFVSASRHFNEYRQIVESSDDDREPKGSSGLPCLNVLRGEGLVNTGVIVVRYFGGTLLGVGGLVKAYTIAVQEAINDAKKQQILKPFIFLSHLILEVPYSKLSKIEYECCKCGLSLKKEAFLSSGVKVSIQGQEDVLNTLKAKLLL</sequence>
<reference evidence="3" key="1">
    <citation type="journal article" date="2020" name="J. ISSAAS">
        <title>Lactobacilli and other gastrointestinal microbiota of Peromyscus leucopus, reservoir host for agents of Lyme disease and other zoonoses in North America.</title>
        <authorList>
            <person name="Milovic A."/>
            <person name="Bassam K."/>
            <person name="Shao H."/>
            <person name="Chatzistamou I."/>
            <person name="Tufts D.M."/>
            <person name="Diuk-Wasser M."/>
            <person name="Barbour A.G."/>
        </authorList>
    </citation>
    <scope>NUCLEOTIDE SEQUENCE</scope>
    <source>
        <strain evidence="3">LL4</strain>
    </source>
</reference>
<comment type="similarity">
    <text evidence="1">Belongs to the IMPACT family.</text>
</comment>
<dbReference type="Gene3D" id="3.30.230.30">
    <property type="entry name" value="Impact, N-terminal domain"/>
    <property type="match status" value="1"/>
</dbReference>
<dbReference type="InterPro" id="IPR023582">
    <property type="entry name" value="Impact"/>
</dbReference>
<dbReference type="SUPFAM" id="SSF54211">
    <property type="entry name" value="Ribosomal protein S5 domain 2-like"/>
    <property type="match status" value="1"/>
</dbReference>
<protein>
    <submittedName>
        <fullName evidence="3">YigZ family protein</fullName>
    </submittedName>
</protein>
<dbReference type="Pfam" id="PF01205">
    <property type="entry name" value="Impact_N"/>
    <property type="match status" value="1"/>
</dbReference>
<dbReference type="GO" id="GO:0005737">
    <property type="term" value="C:cytoplasm"/>
    <property type="evidence" value="ECO:0007669"/>
    <property type="project" value="TreeGrafter"/>
</dbReference>
<organism evidence="3">
    <name type="scientific">uncultured Helicobacter sp</name>
    <dbReference type="NCBI Taxonomy" id="175537"/>
    <lineage>
        <taxon>Bacteria</taxon>
        <taxon>Pseudomonadati</taxon>
        <taxon>Campylobacterota</taxon>
        <taxon>Epsilonproteobacteria</taxon>
        <taxon>Campylobacterales</taxon>
        <taxon>Helicobacteraceae</taxon>
        <taxon>Helicobacter</taxon>
        <taxon>environmental samples</taxon>
    </lineage>
</organism>
<proteinExistence type="inferred from homology"/>
<dbReference type="PANTHER" id="PTHR16301:SF20">
    <property type="entry name" value="IMPACT FAMILY MEMBER YIGZ"/>
    <property type="match status" value="1"/>
</dbReference>
<evidence type="ECO:0000259" key="2">
    <source>
        <dbReference type="Pfam" id="PF01205"/>
    </source>
</evidence>
<dbReference type="InterPro" id="IPR020568">
    <property type="entry name" value="Ribosomal_Su5_D2-typ_SF"/>
</dbReference>
<dbReference type="InterPro" id="IPR036956">
    <property type="entry name" value="Impact_N_sf"/>
</dbReference>